<protein>
    <submittedName>
        <fullName evidence="1">DNA-binding protein</fullName>
    </submittedName>
</protein>
<name>A0ABN6KU74_9FLAO</name>
<accession>A0ABN6KU74</accession>
<reference evidence="1 2" key="1">
    <citation type="journal article" date="2022" name="Int. J. Syst. Evol. Microbiol.">
        <title>Flavobacterium ammonificans sp. nov. and Flavobacterium ammoniigenes sp. nov., ammonifying bacteria isolated from surface river water.</title>
        <authorList>
            <person name="Watanabe K."/>
            <person name="Kitamura T."/>
            <person name="Ogata Y."/>
            <person name="Shindo C."/>
            <person name="Suda W."/>
        </authorList>
    </citation>
    <scope>NUCLEOTIDE SEQUENCE [LARGE SCALE GENOMIC DNA]</scope>
    <source>
        <strain evidence="1 2">GENT11</strain>
    </source>
</reference>
<evidence type="ECO:0000313" key="1">
    <source>
        <dbReference type="EMBL" id="BDB52687.1"/>
    </source>
</evidence>
<dbReference type="GO" id="GO:0003677">
    <property type="term" value="F:DNA binding"/>
    <property type="evidence" value="ECO:0007669"/>
    <property type="project" value="UniProtKB-KW"/>
</dbReference>
<evidence type="ECO:0000313" key="2">
    <source>
        <dbReference type="Proteomes" id="UP001319865"/>
    </source>
</evidence>
<dbReference type="PANTHER" id="PTHR35810:SF1">
    <property type="entry name" value="CYTOPLASMIC PROTEIN"/>
    <property type="match status" value="1"/>
</dbReference>
<sequence>MENNILISYTSGIESQPIDVLIEDDTVWLTQLQMVQLFQSTKQNISLHIATIFKERELEENSTVKEYLTVQNEGERKVRRKIKFYNLDVIISVGYRVKSTTGTQFRIWANKILKDFLLKGYAINNRIEVLEKKVSSIEIKNTEFQLLLSSNLPPQQGVFFEGELFDAHVLISKIIKSANQSIFLFDNYIDETVLTQLSKKNKGVTVKIFIKNISRQLQLDVEKFNKQYGSLQVIEFDKSHDRFLIIDQTAIYHLGASLKDLGKKWFAFSKLNIDPVFILGKLDS</sequence>
<dbReference type="Pfam" id="PF13310">
    <property type="entry name" value="Virulence_RhuM"/>
    <property type="match status" value="1"/>
</dbReference>
<organism evidence="1 2">
    <name type="scientific">Flavobacterium ammonificans</name>
    <dbReference type="NCBI Taxonomy" id="1751056"/>
    <lineage>
        <taxon>Bacteria</taxon>
        <taxon>Pseudomonadati</taxon>
        <taxon>Bacteroidota</taxon>
        <taxon>Flavobacteriia</taxon>
        <taxon>Flavobacteriales</taxon>
        <taxon>Flavobacteriaceae</taxon>
        <taxon>Flavobacterium</taxon>
    </lineage>
</organism>
<dbReference type="EMBL" id="AP025183">
    <property type="protein sequence ID" value="BDB52687.1"/>
    <property type="molecule type" value="Genomic_DNA"/>
</dbReference>
<gene>
    <name evidence="1" type="ORF">GENT11_09990</name>
</gene>
<dbReference type="InterPro" id="IPR011204">
    <property type="entry name" value="Virulence_RhuM-like"/>
</dbReference>
<proteinExistence type="predicted"/>
<dbReference type="RefSeq" id="WP_229328582.1">
    <property type="nucleotide sequence ID" value="NZ_AP025183.1"/>
</dbReference>
<dbReference type="Proteomes" id="UP001319865">
    <property type="component" value="Chromosome"/>
</dbReference>
<keyword evidence="1" id="KW-0238">DNA-binding</keyword>
<dbReference type="PANTHER" id="PTHR35810">
    <property type="entry name" value="CYTOPLASMIC PROTEIN-RELATED"/>
    <property type="match status" value="1"/>
</dbReference>
<reference evidence="1 2" key="2">
    <citation type="journal article" date="2022" name="Microorganisms">
        <title>Complete Genome Sequences of Two Flavobacterium ammonificans Strains and a Flavobacterium ammoniigenes Strain of Ammonifying Bacterioplankton Isolated from Surface River Water.</title>
        <authorList>
            <person name="Suda W."/>
            <person name="Ogata Y."/>
            <person name="Shindo C."/>
            <person name="Watanabe K."/>
        </authorList>
    </citation>
    <scope>NUCLEOTIDE SEQUENCE [LARGE SCALE GENOMIC DNA]</scope>
    <source>
        <strain evidence="1 2">GENT11</strain>
    </source>
</reference>
<keyword evidence="2" id="KW-1185">Reference proteome</keyword>